<sequence>MACTNCKRRKRKCTGEPSGCAYCLMHGFNCMYPPARPPSQRRKSAAKKSSSNALLTQNSAYLITSAPAFPCFPPPTLEKPITHKRKPSGPLKDDFLRELQRESGYEPPEDSTEAEDLPSVPWVPEESATESPSQPHHSFYPGAYGERQSGYLDSSGPVVDADMDHLYRNPFKRPPDYVNKVNDSCEELKEPADVEPPHVTEPLGEEVRAAIKDIASCAGFVYSIEIYASREETDVGRIVKATGYSLGQIRQYLEMAERIRGLCFLMLNYTALADTVTFFERAVALMPLFSSDTNKVSAHGKSALREENQTDTNELADNLREQLKQCVQLVDILRTRLNHPTDPLDPHRQLTSTLHIRLHLLMRRCRI</sequence>
<evidence type="ECO:0000256" key="1">
    <source>
        <dbReference type="ARBA" id="ARBA00023015"/>
    </source>
</evidence>
<dbReference type="GO" id="GO:0009893">
    <property type="term" value="P:positive regulation of metabolic process"/>
    <property type="evidence" value="ECO:0007669"/>
    <property type="project" value="UniProtKB-ARBA"/>
</dbReference>
<dbReference type="Gene3D" id="4.10.240.10">
    <property type="entry name" value="Zn(2)-C6 fungal-type DNA-binding domain"/>
    <property type="match status" value="1"/>
</dbReference>
<evidence type="ECO:0000259" key="6">
    <source>
        <dbReference type="PROSITE" id="PS50048"/>
    </source>
</evidence>
<dbReference type="PROSITE" id="PS00463">
    <property type="entry name" value="ZN2_CY6_FUNGAL_1"/>
    <property type="match status" value="1"/>
</dbReference>
<dbReference type="AlphaFoldDB" id="A0A1L9UBK8"/>
<dbReference type="OMA" id="ANSINHP"/>
<evidence type="ECO:0000256" key="4">
    <source>
        <dbReference type="ARBA" id="ARBA00023242"/>
    </source>
</evidence>
<evidence type="ECO:0000256" key="2">
    <source>
        <dbReference type="ARBA" id="ARBA00023125"/>
    </source>
</evidence>
<evidence type="ECO:0000256" key="3">
    <source>
        <dbReference type="ARBA" id="ARBA00023163"/>
    </source>
</evidence>
<evidence type="ECO:0000313" key="7">
    <source>
        <dbReference type="EMBL" id="OJJ69069.1"/>
    </source>
</evidence>
<dbReference type="PROSITE" id="PS50048">
    <property type="entry name" value="ZN2_CY6_FUNGAL_2"/>
    <property type="match status" value="1"/>
</dbReference>
<name>A0A1L9UBK8_ASPBC</name>
<dbReference type="GO" id="GO:0003677">
    <property type="term" value="F:DNA binding"/>
    <property type="evidence" value="ECO:0007669"/>
    <property type="project" value="UniProtKB-KW"/>
</dbReference>
<dbReference type="SUPFAM" id="SSF57701">
    <property type="entry name" value="Zn2/Cys6 DNA-binding domain"/>
    <property type="match status" value="1"/>
</dbReference>
<protein>
    <recommendedName>
        <fullName evidence="6">Zn(2)-C6 fungal-type domain-containing protein</fullName>
    </recommendedName>
</protein>
<feature type="domain" description="Zn(2)-C6 fungal-type" evidence="6">
    <location>
        <begin position="2"/>
        <end position="32"/>
    </location>
</feature>
<feature type="compositionally biased region" description="Acidic residues" evidence="5">
    <location>
        <begin position="107"/>
        <end position="116"/>
    </location>
</feature>
<keyword evidence="4" id="KW-0539">Nucleus</keyword>
<reference evidence="8" key="1">
    <citation type="journal article" date="2017" name="Genome Biol.">
        <title>Comparative genomics reveals high biological diversity and specific adaptations in the industrially and medically important fungal genus Aspergillus.</title>
        <authorList>
            <person name="de Vries R.P."/>
            <person name="Riley R."/>
            <person name="Wiebenga A."/>
            <person name="Aguilar-Osorio G."/>
            <person name="Amillis S."/>
            <person name="Uchima C.A."/>
            <person name="Anderluh G."/>
            <person name="Asadollahi M."/>
            <person name="Askin M."/>
            <person name="Barry K."/>
            <person name="Battaglia E."/>
            <person name="Bayram O."/>
            <person name="Benocci T."/>
            <person name="Braus-Stromeyer S.A."/>
            <person name="Caldana C."/>
            <person name="Canovas D."/>
            <person name="Cerqueira G.C."/>
            <person name="Chen F."/>
            <person name="Chen W."/>
            <person name="Choi C."/>
            <person name="Clum A."/>
            <person name="Dos Santos R.A."/>
            <person name="Damasio A.R."/>
            <person name="Diallinas G."/>
            <person name="Emri T."/>
            <person name="Fekete E."/>
            <person name="Flipphi M."/>
            <person name="Freyberg S."/>
            <person name="Gallo A."/>
            <person name="Gournas C."/>
            <person name="Habgood R."/>
            <person name="Hainaut M."/>
            <person name="Harispe M.L."/>
            <person name="Henrissat B."/>
            <person name="Hilden K.S."/>
            <person name="Hope R."/>
            <person name="Hossain A."/>
            <person name="Karabika E."/>
            <person name="Karaffa L."/>
            <person name="Karanyi Z."/>
            <person name="Krasevec N."/>
            <person name="Kuo A."/>
            <person name="Kusch H."/>
            <person name="LaButti K."/>
            <person name="Lagendijk E.L."/>
            <person name="Lapidus A."/>
            <person name="Levasseur A."/>
            <person name="Lindquist E."/>
            <person name="Lipzen A."/>
            <person name="Logrieco A.F."/>
            <person name="MacCabe A."/>
            <person name="Maekelae M.R."/>
            <person name="Malavazi I."/>
            <person name="Melin P."/>
            <person name="Meyer V."/>
            <person name="Mielnichuk N."/>
            <person name="Miskei M."/>
            <person name="Molnar A.P."/>
            <person name="Mule G."/>
            <person name="Ngan C.Y."/>
            <person name="Orejas M."/>
            <person name="Orosz E."/>
            <person name="Ouedraogo J.P."/>
            <person name="Overkamp K.M."/>
            <person name="Park H.-S."/>
            <person name="Perrone G."/>
            <person name="Piumi F."/>
            <person name="Punt P.J."/>
            <person name="Ram A.F."/>
            <person name="Ramon A."/>
            <person name="Rauscher S."/>
            <person name="Record E."/>
            <person name="Riano-Pachon D.M."/>
            <person name="Robert V."/>
            <person name="Roehrig J."/>
            <person name="Ruller R."/>
            <person name="Salamov A."/>
            <person name="Salih N.S."/>
            <person name="Samson R.A."/>
            <person name="Sandor E."/>
            <person name="Sanguinetti M."/>
            <person name="Schuetze T."/>
            <person name="Sepcic K."/>
            <person name="Shelest E."/>
            <person name="Sherlock G."/>
            <person name="Sophianopoulou V."/>
            <person name="Squina F.M."/>
            <person name="Sun H."/>
            <person name="Susca A."/>
            <person name="Todd R.B."/>
            <person name="Tsang A."/>
            <person name="Unkles S.E."/>
            <person name="van de Wiele N."/>
            <person name="van Rossen-Uffink D."/>
            <person name="Oliveira J.V."/>
            <person name="Vesth T.C."/>
            <person name="Visser J."/>
            <person name="Yu J.-H."/>
            <person name="Zhou M."/>
            <person name="Andersen M.R."/>
            <person name="Archer D.B."/>
            <person name="Baker S.E."/>
            <person name="Benoit I."/>
            <person name="Brakhage A.A."/>
            <person name="Braus G.H."/>
            <person name="Fischer R."/>
            <person name="Frisvad J.C."/>
            <person name="Goldman G.H."/>
            <person name="Houbraken J."/>
            <person name="Oakley B."/>
            <person name="Pocsi I."/>
            <person name="Scazzocchio C."/>
            <person name="Seiboth B."/>
            <person name="vanKuyk P.A."/>
            <person name="Wortman J."/>
            <person name="Dyer P.S."/>
            <person name="Grigoriev I.V."/>
        </authorList>
    </citation>
    <scope>NUCLEOTIDE SEQUENCE [LARGE SCALE GENOMIC DNA]</scope>
    <source>
        <strain evidence="8">CBS 101740 / IMI 381727 / IBT 21946</strain>
    </source>
</reference>
<dbReference type="OrthoDB" id="4467197at2759"/>
<dbReference type="GO" id="GO:0000981">
    <property type="term" value="F:DNA-binding transcription factor activity, RNA polymerase II-specific"/>
    <property type="evidence" value="ECO:0007669"/>
    <property type="project" value="InterPro"/>
</dbReference>
<dbReference type="GO" id="GO:0008270">
    <property type="term" value="F:zinc ion binding"/>
    <property type="evidence" value="ECO:0007669"/>
    <property type="project" value="InterPro"/>
</dbReference>
<dbReference type="Proteomes" id="UP000184499">
    <property type="component" value="Unassembled WGS sequence"/>
</dbReference>
<dbReference type="VEuPathDB" id="FungiDB:ASPBRDRAFT_198638"/>
<dbReference type="InterPro" id="IPR001138">
    <property type="entry name" value="Zn2Cys6_DnaBD"/>
</dbReference>
<accession>A0A1L9UBK8</accession>
<dbReference type="InterPro" id="IPR036864">
    <property type="entry name" value="Zn2-C6_fun-type_DNA-bd_sf"/>
</dbReference>
<keyword evidence="3" id="KW-0804">Transcription</keyword>
<proteinExistence type="predicted"/>
<keyword evidence="8" id="KW-1185">Reference proteome</keyword>
<keyword evidence="2" id="KW-0238">DNA-binding</keyword>
<dbReference type="GeneID" id="93573707"/>
<gene>
    <name evidence="7" type="ORF">ASPBRDRAFT_198638</name>
</gene>
<feature type="region of interest" description="Disordered" evidence="5">
    <location>
        <begin position="102"/>
        <end position="157"/>
    </location>
</feature>
<dbReference type="RefSeq" id="XP_067476318.1">
    <property type="nucleotide sequence ID" value="XM_067621219.1"/>
</dbReference>
<dbReference type="Pfam" id="PF00172">
    <property type="entry name" value="Zn_clus"/>
    <property type="match status" value="1"/>
</dbReference>
<evidence type="ECO:0000256" key="5">
    <source>
        <dbReference type="SAM" id="MobiDB-lite"/>
    </source>
</evidence>
<dbReference type="EMBL" id="KV878689">
    <property type="protein sequence ID" value="OJJ69069.1"/>
    <property type="molecule type" value="Genomic_DNA"/>
</dbReference>
<evidence type="ECO:0000313" key="8">
    <source>
        <dbReference type="Proteomes" id="UP000184499"/>
    </source>
</evidence>
<dbReference type="CDD" id="cd00067">
    <property type="entry name" value="GAL4"/>
    <property type="match status" value="1"/>
</dbReference>
<organism evidence="7 8">
    <name type="scientific">Aspergillus brasiliensis (strain CBS 101740 / IMI 381727 / IBT 21946)</name>
    <dbReference type="NCBI Taxonomy" id="767769"/>
    <lineage>
        <taxon>Eukaryota</taxon>
        <taxon>Fungi</taxon>
        <taxon>Dikarya</taxon>
        <taxon>Ascomycota</taxon>
        <taxon>Pezizomycotina</taxon>
        <taxon>Eurotiomycetes</taxon>
        <taxon>Eurotiomycetidae</taxon>
        <taxon>Eurotiales</taxon>
        <taxon>Aspergillaceae</taxon>
        <taxon>Aspergillus</taxon>
        <taxon>Aspergillus subgen. Circumdati</taxon>
    </lineage>
</organism>
<keyword evidence="1" id="KW-0805">Transcription regulation</keyword>
<dbReference type="SMART" id="SM00066">
    <property type="entry name" value="GAL4"/>
    <property type="match status" value="1"/>
</dbReference>